<dbReference type="AlphaFoldDB" id="A0A2C5YSD9"/>
<sequence length="460" mass="49891">MSSTLARGLLASTALLFVASVESDISSKSATKGTSSPSRSGIRRLGRPDSRDRRASTRLANVRIYGAHPPRAPRSNLDGILPWVEPPDRDGPSPRPQLPPLPDPQEAVEPPWHGALASERRNGDLFEDQMASIFGNDWRQRRDIPTREYDRVSRRAQLLASLDRGNSPPSDRMSVPPASYSAVGIMARSSVPRYNARLLRDGRRPPLSRHAPGLDGLGDRDRSLSPEVWDTLLSTLTPDPQPPSAGSSFSSVPSFTQPAERAPLNRLTSQPVNPDDVLLADAQCDSGDHSDTSTEDESEMRRRRLRQEARNPMLRWNGPRAPSSGQRPAGGSRRASTLASNRVGDGATNRSMPLARLLNSSVGAGAGQGSGEEASEEEGGSANRRQAANNNRGNSPSRAPPHALETAAALLSGLANENEWAGMRRIVSGLARREDIPDEWWAEVGLSRTLRRDFAPARQP</sequence>
<accession>A0A2C5YSD9</accession>
<evidence type="ECO:0000256" key="2">
    <source>
        <dbReference type="SAM" id="SignalP"/>
    </source>
</evidence>
<dbReference type="EMBL" id="NJES01000689">
    <property type="protein sequence ID" value="PHH69934.1"/>
    <property type="molecule type" value="Genomic_DNA"/>
</dbReference>
<protein>
    <submittedName>
        <fullName evidence="3">Uncharacterized protein</fullName>
    </submittedName>
</protein>
<feature type="compositionally biased region" description="Low complexity" evidence="1">
    <location>
        <begin position="244"/>
        <end position="258"/>
    </location>
</feature>
<keyword evidence="2" id="KW-0732">Signal</keyword>
<feature type="signal peptide" evidence="2">
    <location>
        <begin position="1"/>
        <end position="23"/>
    </location>
</feature>
<dbReference type="OrthoDB" id="3946700at2759"/>
<feature type="compositionally biased region" description="Polar residues" evidence="1">
    <location>
        <begin position="23"/>
        <end position="39"/>
    </location>
</feature>
<organism evidence="3 4">
    <name type="scientific">Ophiocordyceps camponoti-rufipedis</name>
    <dbReference type="NCBI Taxonomy" id="2004952"/>
    <lineage>
        <taxon>Eukaryota</taxon>
        <taxon>Fungi</taxon>
        <taxon>Dikarya</taxon>
        <taxon>Ascomycota</taxon>
        <taxon>Pezizomycotina</taxon>
        <taxon>Sordariomycetes</taxon>
        <taxon>Hypocreomycetidae</taxon>
        <taxon>Hypocreales</taxon>
        <taxon>Ophiocordycipitaceae</taxon>
        <taxon>Ophiocordyceps</taxon>
    </lineage>
</organism>
<feature type="compositionally biased region" description="Pro residues" evidence="1">
    <location>
        <begin position="93"/>
        <end position="103"/>
    </location>
</feature>
<feature type="chain" id="PRO_5012925693" evidence="2">
    <location>
        <begin position="24"/>
        <end position="460"/>
    </location>
</feature>
<proteinExistence type="predicted"/>
<comment type="caution">
    <text evidence="3">The sequence shown here is derived from an EMBL/GenBank/DDBJ whole genome shotgun (WGS) entry which is preliminary data.</text>
</comment>
<gene>
    <name evidence="3" type="ORF">CDD80_6350</name>
</gene>
<feature type="compositionally biased region" description="Basic and acidic residues" evidence="1">
    <location>
        <begin position="46"/>
        <end position="55"/>
    </location>
</feature>
<feature type="compositionally biased region" description="Low complexity" evidence="1">
    <location>
        <begin position="380"/>
        <end position="395"/>
    </location>
</feature>
<reference evidence="3 4" key="1">
    <citation type="submission" date="2017-06" db="EMBL/GenBank/DDBJ databases">
        <title>Ant-infecting Ophiocordyceps genomes reveal a high diversity of potential behavioral manipulation genes and a possible major role for enterotoxins.</title>
        <authorList>
            <person name="De Bekker C."/>
            <person name="Evans H.C."/>
            <person name="Brachmann A."/>
            <person name="Hughes D.P."/>
        </authorList>
    </citation>
    <scope>NUCLEOTIDE SEQUENCE [LARGE SCALE GENOMIC DNA]</scope>
    <source>
        <strain evidence="3 4">Map16</strain>
    </source>
</reference>
<feature type="region of interest" description="Disordered" evidence="1">
    <location>
        <begin position="198"/>
        <end position="401"/>
    </location>
</feature>
<evidence type="ECO:0000256" key="1">
    <source>
        <dbReference type="SAM" id="MobiDB-lite"/>
    </source>
</evidence>
<evidence type="ECO:0000313" key="4">
    <source>
        <dbReference type="Proteomes" id="UP000226431"/>
    </source>
</evidence>
<feature type="region of interest" description="Disordered" evidence="1">
    <location>
        <begin position="23"/>
        <end position="110"/>
    </location>
</feature>
<keyword evidence="4" id="KW-1185">Reference proteome</keyword>
<dbReference type="Proteomes" id="UP000226431">
    <property type="component" value="Unassembled WGS sequence"/>
</dbReference>
<evidence type="ECO:0000313" key="3">
    <source>
        <dbReference type="EMBL" id="PHH69934.1"/>
    </source>
</evidence>
<name>A0A2C5YSD9_9HYPO</name>